<evidence type="ECO:0000313" key="2">
    <source>
        <dbReference type="Proteomes" id="UP000276834"/>
    </source>
</evidence>
<gene>
    <name evidence="1" type="ORF">DV515_00009278</name>
</gene>
<reference evidence="1 2" key="1">
    <citation type="journal article" date="2018" name="Proc. R. Soc. B">
        <title>A non-coding region near Follistatin controls head colour polymorphism in the Gouldian finch.</title>
        <authorList>
            <person name="Toomey M.B."/>
            <person name="Marques C.I."/>
            <person name="Andrade P."/>
            <person name="Araujo P.M."/>
            <person name="Sabatino S."/>
            <person name="Gazda M.A."/>
            <person name="Afonso S."/>
            <person name="Lopes R.J."/>
            <person name="Corbo J.C."/>
            <person name="Carneiro M."/>
        </authorList>
    </citation>
    <scope>NUCLEOTIDE SEQUENCE [LARGE SCALE GENOMIC DNA]</scope>
    <source>
        <strain evidence="1">Red01</strain>
        <tissue evidence="1">Muscle</tissue>
    </source>
</reference>
<protein>
    <submittedName>
        <fullName evidence="1">Uncharacterized protein</fullName>
    </submittedName>
</protein>
<comment type="caution">
    <text evidence="1">The sequence shown here is derived from an EMBL/GenBank/DDBJ whole genome shotgun (WGS) entry which is preliminary data.</text>
</comment>
<dbReference type="EMBL" id="QUSF01000029">
    <property type="protein sequence ID" value="RLV99973.1"/>
    <property type="molecule type" value="Genomic_DNA"/>
</dbReference>
<accession>A0A3L8SC78</accession>
<dbReference type="Proteomes" id="UP000276834">
    <property type="component" value="Unassembled WGS sequence"/>
</dbReference>
<evidence type="ECO:0000313" key="1">
    <source>
        <dbReference type="EMBL" id="RLV99973.1"/>
    </source>
</evidence>
<sequence>MRRLLSCRDSSRLTVVVCGEQTPQRWPVVLECGEEAPALPDFKFAEFLAIAIGAGGDTPWMEVVQVGRLCPLALKMLFGYP</sequence>
<name>A0A3L8SC78_CHLGU</name>
<dbReference type="AlphaFoldDB" id="A0A3L8SC78"/>
<feature type="non-terminal residue" evidence="1">
    <location>
        <position position="81"/>
    </location>
</feature>
<organism evidence="1 2">
    <name type="scientific">Chloebia gouldiae</name>
    <name type="common">Gouldian finch</name>
    <name type="synonym">Erythrura gouldiae</name>
    <dbReference type="NCBI Taxonomy" id="44316"/>
    <lineage>
        <taxon>Eukaryota</taxon>
        <taxon>Metazoa</taxon>
        <taxon>Chordata</taxon>
        <taxon>Craniata</taxon>
        <taxon>Vertebrata</taxon>
        <taxon>Euteleostomi</taxon>
        <taxon>Archelosauria</taxon>
        <taxon>Archosauria</taxon>
        <taxon>Dinosauria</taxon>
        <taxon>Saurischia</taxon>
        <taxon>Theropoda</taxon>
        <taxon>Coelurosauria</taxon>
        <taxon>Aves</taxon>
        <taxon>Neognathae</taxon>
        <taxon>Neoaves</taxon>
        <taxon>Telluraves</taxon>
        <taxon>Australaves</taxon>
        <taxon>Passeriformes</taxon>
        <taxon>Passeroidea</taxon>
        <taxon>Passeridae</taxon>
        <taxon>Chloebia</taxon>
    </lineage>
</organism>
<keyword evidence="2" id="KW-1185">Reference proteome</keyword>
<proteinExistence type="predicted"/>